<dbReference type="Proteomes" id="UP000823561">
    <property type="component" value="Chromosome 18"/>
</dbReference>
<name>A0AAV6FW36_9TELE</name>
<evidence type="ECO:0000259" key="4">
    <source>
        <dbReference type="PROSITE" id="PS50871"/>
    </source>
</evidence>
<reference evidence="5" key="1">
    <citation type="submission" date="2020-10" db="EMBL/GenBank/DDBJ databases">
        <title>Chromosome-scale genome assembly of the Allis shad, Alosa alosa.</title>
        <authorList>
            <person name="Margot Z."/>
            <person name="Christophe K."/>
            <person name="Cabau C."/>
            <person name="Louis A."/>
            <person name="Berthelot C."/>
            <person name="Parey E."/>
            <person name="Roest Crollius H."/>
            <person name="Montfort J."/>
            <person name="Robinson-Rechavi M."/>
            <person name="Bucao C."/>
            <person name="Bouchez O."/>
            <person name="Gislard M."/>
            <person name="Lluch J."/>
            <person name="Milhes M."/>
            <person name="Lampietro C."/>
            <person name="Lopez Roques C."/>
            <person name="Donnadieu C."/>
            <person name="Braasch I."/>
            <person name="Desvignes T."/>
            <person name="Postlethwait J."/>
            <person name="Bobe J."/>
            <person name="Guiguen Y."/>
        </authorList>
    </citation>
    <scope>NUCLEOTIDE SEQUENCE</scope>
    <source>
        <strain evidence="5">M-15738</strain>
        <tissue evidence="5">Blood</tissue>
    </source>
</reference>
<dbReference type="Gene3D" id="2.60.120.40">
    <property type="match status" value="2"/>
</dbReference>
<evidence type="ECO:0000256" key="3">
    <source>
        <dbReference type="ARBA" id="ARBA00022729"/>
    </source>
</evidence>
<accession>A0AAV6FW36</accession>
<keyword evidence="3" id="KW-0732">Signal</keyword>
<evidence type="ECO:0000256" key="1">
    <source>
        <dbReference type="ARBA" id="ARBA00004613"/>
    </source>
</evidence>
<dbReference type="AlphaFoldDB" id="A0AAV6FW36"/>
<evidence type="ECO:0000313" key="6">
    <source>
        <dbReference type="Proteomes" id="UP000823561"/>
    </source>
</evidence>
<proteinExistence type="predicted"/>
<keyword evidence="2" id="KW-0964">Secreted</keyword>
<dbReference type="PANTHER" id="PTHR22923:SF102">
    <property type="entry name" value="CEREBELLIN 13-RELATED"/>
    <property type="match status" value="1"/>
</dbReference>
<dbReference type="Pfam" id="PF00386">
    <property type="entry name" value="C1q"/>
    <property type="match status" value="2"/>
</dbReference>
<dbReference type="PANTHER" id="PTHR22923">
    <property type="entry name" value="CEREBELLIN-RELATED"/>
    <property type="match status" value="1"/>
</dbReference>
<feature type="domain" description="C1q" evidence="4">
    <location>
        <begin position="1"/>
        <end position="104"/>
    </location>
</feature>
<dbReference type="SUPFAM" id="SSF49842">
    <property type="entry name" value="TNF-like"/>
    <property type="match status" value="2"/>
</dbReference>
<dbReference type="PRINTS" id="PR00007">
    <property type="entry name" value="COMPLEMNTC1Q"/>
</dbReference>
<dbReference type="InterPro" id="IPR008983">
    <property type="entry name" value="Tumour_necrosis_fac-like_dom"/>
</dbReference>
<comment type="caution">
    <text evidence="5">The sequence shown here is derived from an EMBL/GenBank/DDBJ whole genome shotgun (WGS) entry which is preliminary data.</text>
</comment>
<dbReference type="PROSITE" id="PS50871">
    <property type="entry name" value="C1Q"/>
    <property type="match status" value="2"/>
</dbReference>
<gene>
    <name evidence="5" type="ORF">AALO_G00239190</name>
</gene>
<dbReference type="SMART" id="SM00110">
    <property type="entry name" value="C1Q"/>
    <property type="match status" value="2"/>
</dbReference>
<keyword evidence="6" id="KW-1185">Reference proteome</keyword>
<evidence type="ECO:0000313" key="5">
    <source>
        <dbReference type="EMBL" id="KAG5267043.1"/>
    </source>
</evidence>
<protein>
    <recommendedName>
        <fullName evidence="4">C1q domain-containing protein</fullName>
    </recommendedName>
</protein>
<dbReference type="GO" id="GO:0005576">
    <property type="term" value="C:extracellular region"/>
    <property type="evidence" value="ECO:0007669"/>
    <property type="project" value="UniProtKB-SubCell"/>
</dbReference>
<feature type="domain" description="C1q" evidence="4">
    <location>
        <begin position="106"/>
        <end position="255"/>
    </location>
</feature>
<organism evidence="5 6">
    <name type="scientific">Alosa alosa</name>
    <name type="common">allis shad</name>
    <dbReference type="NCBI Taxonomy" id="278164"/>
    <lineage>
        <taxon>Eukaryota</taxon>
        <taxon>Metazoa</taxon>
        <taxon>Chordata</taxon>
        <taxon>Craniata</taxon>
        <taxon>Vertebrata</taxon>
        <taxon>Euteleostomi</taxon>
        <taxon>Actinopterygii</taxon>
        <taxon>Neopterygii</taxon>
        <taxon>Teleostei</taxon>
        <taxon>Clupei</taxon>
        <taxon>Clupeiformes</taxon>
        <taxon>Clupeoidei</taxon>
        <taxon>Clupeidae</taxon>
        <taxon>Alosa</taxon>
    </lineage>
</organism>
<sequence length="258" mass="28990">MDQARGVFTAPVKGVYFFTFTTYSWVKEEDIGVKLMKNNEEVLLVWEWQDKGDNEDYASNSVLLELEVGDKVYMHLPKGYQVAASKNSNIHTFSGFLLYPFHDSEDQSREVAFTAALQPSSWDDSGFGRIGPFDSEITLVHGKALTNVGGAYDSNIGVFTAPVKGVYFFTFTTYSWVAEADIGVKLMKNNEEVLLVWEWQDKGDNEDYASNSVLLELEVGDRVYMRLPKGYQVAASIKSNIHTFSGFLLYSTPTSTPQ</sequence>
<dbReference type="EMBL" id="JADWDJ010000018">
    <property type="protein sequence ID" value="KAG5267043.1"/>
    <property type="molecule type" value="Genomic_DNA"/>
</dbReference>
<comment type="subcellular location">
    <subcellularLocation>
        <location evidence="1">Secreted</location>
    </subcellularLocation>
</comment>
<evidence type="ECO:0000256" key="2">
    <source>
        <dbReference type="ARBA" id="ARBA00022525"/>
    </source>
</evidence>
<dbReference type="InterPro" id="IPR001073">
    <property type="entry name" value="C1q_dom"/>
</dbReference>
<dbReference type="InterPro" id="IPR050822">
    <property type="entry name" value="Cerebellin_Synaptic_Org"/>
</dbReference>